<evidence type="ECO:0000259" key="1">
    <source>
        <dbReference type="Pfam" id="PF00144"/>
    </source>
</evidence>
<comment type="caution">
    <text evidence="2">The sequence shown here is derived from an EMBL/GenBank/DDBJ whole genome shotgun (WGS) entry which is preliminary data.</text>
</comment>
<dbReference type="PANTHER" id="PTHR46825:SF9">
    <property type="entry name" value="BETA-LACTAMASE-RELATED DOMAIN-CONTAINING PROTEIN"/>
    <property type="match status" value="1"/>
</dbReference>
<dbReference type="InterPro" id="IPR050491">
    <property type="entry name" value="AmpC-like"/>
</dbReference>
<dbReference type="EMBL" id="VCQV01000023">
    <property type="protein sequence ID" value="TWP34974.1"/>
    <property type="molecule type" value="Genomic_DNA"/>
</dbReference>
<accession>A0A563DZ99</accession>
<dbReference type="Pfam" id="PF00144">
    <property type="entry name" value="Beta-lactamase"/>
    <property type="match status" value="1"/>
</dbReference>
<dbReference type="Gene3D" id="3.40.710.10">
    <property type="entry name" value="DD-peptidase/beta-lactamase superfamily"/>
    <property type="match status" value="1"/>
</dbReference>
<feature type="domain" description="Beta-lactamase-related" evidence="1">
    <location>
        <begin position="24"/>
        <end position="362"/>
    </location>
</feature>
<dbReference type="OrthoDB" id="3863176at2"/>
<sequence length="526" mass="56389">MDQTREGSATMSNETLRTPIETELDAFFAQYTASDQAQGLAYGIVGPDGLRHAAGFGSANDDHLTPTADTVFPIASMSKSFVACAALIARDRGLLSLDDPITKYFPQFDARGTVEDPCAPPTLEMLFSMSGGLTEDNSWVDPFIDASEEDLLAQVSKGLRYSHLPGTVYEYSNLGYTLAGLAVGRATGQPIEDFVTDEVLRPLGLTSTFFDNAAPAGIDRAVGYSLDPHGHWTAYPPNTSAAFAAAGGIMSTVGDLATWITWLGAAFRVPADDSDILSRASRRELQRLHIIDTPSLTISSDGGFHANVGGYGLGLRITLDLLRGTVVSHGGGLPGFTLFMCWHPASGHGMVVLTNSHRGEPSALCQDALGRVLAKDKVPAETIVLWPETVELRAAADRLIRRWDDALAGQIFADNVEFDRPIAERRAEIAQLIAEIGPLEEPRPLSDIVSAATTADVTWSVPGRHGELLCMIHLTPVAPAQIQEFVVQAVPSNRPRSASPLDISPRRAHLGEAFISPLANVRVELP</sequence>
<evidence type="ECO:0000313" key="3">
    <source>
        <dbReference type="Proteomes" id="UP000320244"/>
    </source>
</evidence>
<evidence type="ECO:0000313" key="2">
    <source>
        <dbReference type="EMBL" id="TWP34974.1"/>
    </source>
</evidence>
<proteinExistence type="predicted"/>
<organism evidence="2 3">
    <name type="scientific">Leekyejoonella antrihumi</name>
    <dbReference type="NCBI Taxonomy" id="1660198"/>
    <lineage>
        <taxon>Bacteria</taxon>
        <taxon>Bacillati</taxon>
        <taxon>Actinomycetota</taxon>
        <taxon>Actinomycetes</taxon>
        <taxon>Micrococcales</taxon>
        <taxon>Dermacoccaceae</taxon>
        <taxon>Leekyejoonella</taxon>
    </lineage>
</organism>
<reference evidence="2 3" key="1">
    <citation type="submission" date="2019-05" db="EMBL/GenBank/DDBJ databases">
        <authorList>
            <person name="Lee S.D."/>
        </authorList>
    </citation>
    <scope>NUCLEOTIDE SEQUENCE [LARGE SCALE GENOMIC DNA]</scope>
    <source>
        <strain evidence="2 3">C5-26</strain>
    </source>
</reference>
<dbReference type="AlphaFoldDB" id="A0A563DZ99"/>
<reference evidence="2 3" key="2">
    <citation type="submission" date="2019-08" db="EMBL/GenBank/DDBJ databases">
        <title>Jejuicoccus antrihumi gen. nov., sp. nov., a new member of the family Dermacoccaceae isolated from a cave.</title>
        <authorList>
            <person name="Schumann P."/>
            <person name="Kim I.S."/>
        </authorList>
    </citation>
    <scope>NUCLEOTIDE SEQUENCE [LARGE SCALE GENOMIC DNA]</scope>
    <source>
        <strain evidence="2 3">C5-26</strain>
    </source>
</reference>
<keyword evidence="3" id="KW-1185">Reference proteome</keyword>
<dbReference type="InterPro" id="IPR012338">
    <property type="entry name" value="Beta-lactam/transpept-like"/>
</dbReference>
<dbReference type="PANTHER" id="PTHR46825">
    <property type="entry name" value="D-ALANYL-D-ALANINE-CARBOXYPEPTIDASE/ENDOPEPTIDASE AMPH"/>
    <property type="match status" value="1"/>
</dbReference>
<protein>
    <submittedName>
        <fullName evidence="2">Beta-lactamase family protein</fullName>
    </submittedName>
</protein>
<name>A0A563DZ99_9MICO</name>
<dbReference type="SUPFAM" id="SSF56601">
    <property type="entry name" value="beta-lactamase/transpeptidase-like"/>
    <property type="match status" value="1"/>
</dbReference>
<dbReference type="InterPro" id="IPR001466">
    <property type="entry name" value="Beta-lactam-related"/>
</dbReference>
<gene>
    <name evidence="2" type="ORF">FGL98_15650</name>
</gene>
<dbReference type="Proteomes" id="UP000320244">
    <property type="component" value="Unassembled WGS sequence"/>
</dbReference>